<keyword evidence="3" id="KW-1185">Reference proteome</keyword>
<feature type="transmembrane region" description="Helical" evidence="1">
    <location>
        <begin position="43"/>
        <end position="64"/>
    </location>
</feature>
<name>A0A285KTF6_9NOCA</name>
<evidence type="ECO:0000256" key="1">
    <source>
        <dbReference type="SAM" id="Phobius"/>
    </source>
</evidence>
<feature type="transmembrane region" description="Helical" evidence="1">
    <location>
        <begin position="123"/>
        <end position="144"/>
    </location>
</feature>
<evidence type="ECO:0000313" key="2">
    <source>
        <dbReference type="EMBL" id="SNY75920.1"/>
    </source>
</evidence>
<dbReference type="RefSeq" id="WP_097243544.1">
    <property type="nucleotide sequence ID" value="NZ_OBEG01000001.1"/>
</dbReference>
<accession>A0A285KTF6</accession>
<feature type="transmembrane region" description="Helical" evidence="1">
    <location>
        <begin position="84"/>
        <end position="102"/>
    </location>
</feature>
<dbReference type="OrthoDB" id="4538058at2"/>
<organism evidence="2 3">
    <name type="scientific">Nocardia amikacinitolerans</name>
    <dbReference type="NCBI Taxonomy" id="756689"/>
    <lineage>
        <taxon>Bacteria</taxon>
        <taxon>Bacillati</taxon>
        <taxon>Actinomycetota</taxon>
        <taxon>Actinomycetes</taxon>
        <taxon>Mycobacteriales</taxon>
        <taxon>Nocardiaceae</taxon>
        <taxon>Nocardia</taxon>
    </lineage>
</organism>
<gene>
    <name evidence="2" type="ORF">SAMN04244553_0609</name>
</gene>
<keyword evidence="1" id="KW-0472">Membrane</keyword>
<dbReference type="AlphaFoldDB" id="A0A285KTF6"/>
<dbReference type="Proteomes" id="UP000219565">
    <property type="component" value="Unassembled WGS sequence"/>
</dbReference>
<sequence length="243" mass="28346">MSSQPSRLAGLGAWIARVIAVVLLVPVRLLWEGVRLLGRLFAAAVDYFVTRLLAPVARFVWYWVIRPIWLFFKDFLWGWVLQHVLWGLVLTPLLALLLDYFLRPLRQAVERWLWRALVRPALVWLWRTVLEPLIGLLLATVYLLGKWLVVWPLVQLWRWVLCPLWVLLRTVVIYGWRVATVIVGVLVVTPCRFVYRTVLRPLLLALAAVWVAMVVRPVRWVHHTVVTPVNRWAAEIMTGVFGR</sequence>
<feature type="transmembrane region" description="Helical" evidence="1">
    <location>
        <begin position="12"/>
        <end position="31"/>
    </location>
</feature>
<feature type="transmembrane region" description="Helical" evidence="1">
    <location>
        <begin position="164"/>
        <end position="189"/>
    </location>
</feature>
<protein>
    <submittedName>
        <fullName evidence="2">Uncharacterized protein</fullName>
    </submittedName>
</protein>
<dbReference type="EMBL" id="OBEG01000001">
    <property type="protein sequence ID" value="SNY75920.1"/>
    <property type="molecule type" value="Genomic_DNA"/>
</dbReference>
<proteinExistence type="predicted"/>
<reference evidence="2 3" key="1">
    <citation type="submission" date="2017-09" db="EMBL/GenBank/DDBJ databases">
        <authorList>
            <person name="Ehlers B."/>
            <person name="Leendertz F.H."/>
        </authorList>
    </citation>
    <scope>NUCLEOTIDE SEQUENCE [LARGE SCALE GENOMIC DNA]</scope>
    <source>
        <strain evidence="2 3">DSM 45537</strain>
    </source>
</reference>
<feature type="transmembrane region" description="Helical" evidence="1">
    <location>
        <begin position="201"/>
        <end position="218"/>
    </location>
</feature>
<evidence type="ECO:0000313" key="3">
    <source>
        <dbReference type="Proteomes" id="UP000219565"/>
    </source>
</evidence>
<keyword evidence="1" id="KW-0812">Transmembrane</keyword>
<keyword evidence="1" id="KW-1133">Transmembrane helix</keyword>